<feature type="domain" description="SDE2-like" evidence="12">
    <location>
        <begin position="117"/>
        <end position="215"/>
    </location>
</feature>
<keyword evidence="14" id="KW-1185">Reference proteome</keyword>
<evidence type="ECO:0000313" key="13">
    <source>
        <dbReference type="EMBL" id="CAI2363517.1"/>
    </source>
</evidence>
<evidence type="ECO:0000256" key="4">
    <source>
        <dbReference type="ARBA" id="ARBA00022490"/>
    </source>
</evidence>
<dbReference type="InterPro" id="IPR025086">
    <property type="entry name" value="SDE2/SF3A3_SAP"/>
</dbReference>
<proteinExistence type="inferred from homology"/>
<reference evidence="13" key="1">
    <citation type="submission" date="2023-07" db="EMBL/GenBank/DDBJ databases">
        <authorList>
            <consortium name="AG Swart"/>
            <person name="Singh M."/>
            <person name="Singh A."/>
            <person name="Seah K."/>
            <person name="Emmerich C."/>
        </authorList>
    </citation>
    <scope>NUCLEOTIDE SEQUENCE</scope>
    <source>
        <strain evidence="13">DP1</strain>
    </source>
</reference>
<dbReference type="Proteomes" id="UP001295684">
    <property type="component" value="Unassembled WGS sequence"/>
</dbReference>
<protein>
    <recommendedName>
        <fullName evidence="15">Sde2 N-terminal ubiquitin domain-containing protein</fullName>
    </recommendedName>
</protein>
<keyword evidence="7" id="KW-0539">Nucleus</keyword>
<dbReference type="PANTHER" id="PTHR12786:SF1">
    <property type="entry name" value="SPLICING REGULATOR SDE2"/>
    <property type="match status" value="1"/>
</dbReference>
<dbReference type="GO" id="GO:0005634">
    <property type="term" value="C:nucleus"/>
    <property type="evidence" value="ECO:0007669"/>
    <property type="project" value="UniProtKB-SubCell"/>
</dbReference>
<evidence type="ECO:0000259" key="11">
    <source>
        <dbReference type="Pfam" id="PF13297"/>
    </source>
</evidence>
<evidence type="ECO:0000256" key="2">
    <source>
        <dbReference type="ARBA" id="ARBA00004496"/>
    </source>
</evidence>
<evidence type="ECO:0000256" key="1">
    <source>
        <dbReference type="ARBA" id="ARBA00004123"/>
    </source>
</evidence>
<keyword evidence="4" id="KW-0963">Cytoplasm</keyword>
<dbReference type="EMBL" id="CAMPGE010004670">
    <property type="protein sequence ID" value="CAI2363517.1"/>
    <property type="molecule type" value="Genomic_DNA"/>
</dbReference>
<evidence type="ECO:0000256" key="10">
    <source>
        <dbReference type="SAM" id="MobiDB-lite"/>
    </source>
</evidence>
<dbReference type="GO" id="GO:0005737">
    <property type="term" value="C:cytoplasm"/>
    <property type="evidence" value="ECO:0007669"/>
    <property type="project" value="UniProtKB-SubCell"/>
</dbReference>
<dbReference type="GO" id="GO:0008380">
    <property type="term" value="P:RNA splicing"/>
    <property type="evidence" value="ECO:0007669"/>
    <property type="project" value="UniProtKB-KW"/>
</dbReference>
<dbReference type="AlphaFoldDB" id="A0AAD1UA38"/>
<keyword evidence="6" id="KW-0508">mRNA splicing</keyword>
<feature type="compositionally biased region" description="Basic and acidic residues" evidence="10">
    <location>
        <begin position="281"/>
        <end position="293"/>
    </location>
</feature>
<organism evidence="13 14">
    <name type="scientific">Euplotes crassus</name>
    <dbReference type="NCBI Taxonomy" id="5936"/>
    <lineage>
        <taxon>Eukaryota</taxon>
        <taxon>Sar</taxon>
        <taxon>Alveolata</taxon>
        <taxon>Ciliophora</taxon>
        <taxon>Intramacronucleata</taxon>
        <taxon>Spirotrichea</taxon>
        <taxon>Hypotrichia</taxon>
        <taxon>Euplotida</taxon>
        <taxon>Euplotidae</taxon>
        <taxon>Moneuplotes</taxon>
    </lineage>
</organism>
<keyword evidence="5" id="KW-0507">mRNA processing</keyword>
<evidence type="ECO:0000256" key="9">
    <source>
        <dbReference type="SAM" id="Coils"/>
    </source>
</evidence>
<dbReference type="InterPro" id="IPR051421">
    <property type="entry name" value="RNA_Proc_DNA_Dmg_Regulator"/>
</dbReference>
<evidence type="ECO:0000256" key="8">
    <source>
        <dbReference type="ARBA" id="ARBA00023306"/>
    </source>
</evidence>
<sequence>MQLLYVSQDNRTKTINIENTTDFERMTVKDLKNLIMKTELRRTYESNKRNKLFKLNSSKYLRHTNLAIPEDDYQKNLLNILLYNFRLILCNKELRDSDLVSRLSFRHTFHFKVRLVGGKGGFGATLRSQKPKHPMTMNFDACRDLSGRRIRHVRQQQDLENWHKQKAEEEKKIEEELDDFKKHEKEIKAAINNNDRAKELMQKKFKNQLEVSSNDIINGVLLGKAQKKRKFQEMAMLDDAKKSTLVKKTLEELQKDEQDKEFDFDDLNFLQNQKKKNKRSKVSEKYEKEIHEDNVDEEESLMIKPKLNTEEELEKNANKRDQKAESKAIYEEEKNTEKDISPQVSEEEKKALLFETLQKISDIDALTKMLTDDQVKEHLGLLGLKSGGRPEERIKRLMMVKSCEGNISKLPKKMFAKRKNK</sequence>
<dbReference type="Pfam" id="PF13297">
    <property type="entry name" value="SDE2_2C"/>
    <property type="match status" value="1"/>
</dbReference>
<evidence type="ECO:0000259" key="12">
    <source>
        <dbReference type="Pfam" id="PF22782"/>
    </source>
</evidence>
<name>A0AAD1UA38_EUPCR</name>
<evidence type="ECO:0000313" key="14">
    <source>
        <dbReference type="Proteomes" id="UP001295684"/>
    </source>
</evidence>
<accession>A0AAD1UA38</accession>
<dbReference type="Pfam" id="PF22782">
    <property type="entry name" value="SDE2"/>
    <property type="match status" value="1"/>
</dbReference>
<feature type="coiled-coil region" evidence="9">
    <location>
        <begin position="152"/>
        <end position="200"/>
    </location>
</feature>
<evidence type="ECO:0000256" key="6">
    <source>
        <dbReference type="ARBA" id="ARBA00023187"/>
    </source>
</evidence>
<evidence type="ECO:0000256" key="5">
    <source>
        <dbReference type="ARBA" id="ARBA00022664"/>
    </source>
</evidence>
<dbReference type="InterPro" id="IPR053822">
    <property type="entry name" value="SDE2-like_dom"/>
</dbReference>
<feature type="domain" description="SDE2/SF3A3 SAP" evidence="11">
    <location>
        <begin position="342"/>
        <end position="417"/>
    </location>
</feature>
<dbReference type="PANTHER" id="PTHR12786">
    <property type="entry name" value="SPLICING FACTOR SF3A-RELATED"/>
    <property type="match status" value="1"/>
</dbReference>
<gene>
    <name evidence="13" type="ORF">ECRASSUSDP1_LOCUS4853</name>
</gene>
<evidence type="ECO:0000256" key="3">
    <source>
        <dbReference type="ARBA" id="ARBA00008726"/>
    </source>
</evidence>
<evidence type="ECO:0000256" key="7">
    <source>
        <dbReference type="ARBA" id="ARBA00023242"/>
    </source>
</evidence>
<keyword evidence="8" id="KW-0131">Cell cycle</keyword>
<comment type="subcellular location">
    <subcellularLocation>
        <location evidence="2">Cytoplasm</location>
    </subcellularLocation>
    <subcellularLocation>
        <location evidence="1">Nucleus</location>
    </subcellularLocation>
</comment>
<comment type="caution">
    <text evidence="13">The sequence shown here is derived from an EMBL/GenBank/DDBJ whole genome shotgun (WGS) entry which is preliminary data.</text>
</comment>
<keyword evidence="9" id="KW-0175">Coiled coil</keyword>
<feature type="compositionally biased region" description="Basic and acidic residues" evidence="10">
    <location>
        <begin position="314"/>
        <end position="344"/>
    </location>
</feature>
<comment type="similarity">
    <text evidence="3">Belongs to the SDE2 family.</text>
</comment>
<feature type="region of interest" description="Disordered" evidence="10">
    <location>
        <begin position="274"/>
        <end position="344"/>
    </location>
</feature>
<dbReference type="GO" id="GO:0006397">
    <property type="term" value="P:mRNA processing"/>
    <property type="evidence" value="ECO:0007669"/>
    <property type="project" value="UniProtKB-KW"/>
</dbReference>
<evidence type="ECO:0008006" key="15">
    <source>
        <dbReference type="Google" id="ProtNLM"/>
    </source>
</evidence>